<keyword evidence="2" id="KW-0812">Transmembrane</keyword>
<dbReference type="PROSITE" id="PS51257">
    <property type="entry name" value="PROKAR_LIPOPROTEIN"/>
    <property type="match status" value="1"/>
</dbReference>
<proteinExistence type="predicted"/>
<evidence type="ECO:0000256" key="1">
    <source>
        <dbReference type="SAM" id="MobiDB-lite"/>
    </source>
</evidence>
<feature type="compositionally biased region" description="Gly residues" evidence="1">
    <location>
        <begin position="546"/>
        <end position="560"/>
    </location>
</feature>
<feature type="transmembrane region" description="Helical" evidence="2">
    <location>
        <begin position="338"/>
        <end position="361"/>
    </location>
</feature>
<feature type="transmembrane region" description="Helical" evidence="2">
    <location>
        <begin position="306"/>
        <end position="326"/>
    </location>
</feature>
<feature type="domain" description="TPM" evidence="4">
    <location>
        <begin position="47"/>
        <end position="169"/>
    </location>
</feature>
<keyword evidence="2" id="KW-1133">Transmembrane helix</keyword>
<dbReference type="EMBL" id="FOJG01000002">
    <property type="protein sequence ID" value="SEW56256.1"/>
    <property type="molecule type" value="Genomic_DNA"/>
</dbReference>
<evidence type="ECO:0000256" key="2">
    <source>
        <dbReference type="SAM" id="Phobius"/>
    </source>
</evidence>
<feature type="transmembrane region" description="Helical" evidence="2">
    <location>
        <begin position="253"/>
        <end position="273"/>
    </location>
</feature>
<organism evidence="5 6">
    <name type="scientific">Chitinophaga arvensicola</name>
    <dbReference type="NCBI Taxonomy" id="29529"/>
    <lineage>
        <taxon>Bacteria</taxon>
        <taxon>Pseudomonadati</taxon>
        <taxon>Bacteroidota</taxon>
        <taxon>Chitinophagia</taxon>
        <taxon>Chitinophagales</taxon>
        <taxon>Chitinophagaceae</taxon>
        <taxon>Chitinophaga</taxon>
    </lineage>
</organism>
<evidence type="ECO:0000313" key="6">
    <source>
        <dbReference type="Proteomes" id="UP000199310"/>
    </source>
</evidence>
<name>A0A1I0SDF4_9BACT</name>
<dbReference type="OrthoDB" id="9810918at2"/>
<dbReference type="STRING" id="29529.SAMN04488122_6611"/>
<keyword evidence="6" id="KW-1185">Reference proteome</keyword>
<keyword evidence="2" id="KW-0472">Membrane</keyword>
<dbReference type="PANTHER" id="PTHR30373:SF2">
    <property type="entry name" value="UPF0603 PROTEIN YGCG"/>
    <property type="match status" value="1"/>
</dbReference>
<feature type="signal peptide" evidence="3">
    <location>
        <begin position="1"/>
        <end position="22"/>
    </location>
</feature>
<feature type="compositionally biased region" description="Low complexity" evidence="1">
    <location>
        <begin position="525"/>
        <end position="545"/>
    </location>
</feature>
<dbReference type="PANTHER" id="PTHR30373">
    <property type="entry name" value="UPF0603 PROTEIN YGCG"/>
    <property type="match status" value="1"/>
</dbReference>
<feature type="transmembrane region" description="Helical" evidence="2">
    <location>
        <begin position="382"/>
        <end position="400"/>
    </location>
</feature>
<gene>
    <name evidence="5" type="ORF">SAMN04488122_6611</name>
</gene>
<accession>A0A1I0SDF4</accession>
<sequence length="560" mass="62616">MKYQPFLFRCLLVALLFGFLVSCDQSKKQKFSVEDVPDPKKNGGGYVSNPDHLISDATVSELDEKLTALDNSGKAQVAVVILKSIGDNESRDFAHKLFNYWKIGEKEKNNGLLILMVEDARKLEFETGYGLEADMPDIICFRIQQEYMIPHIKEHQYDEAFTDGVKSVASLFNNGNYAYDKLPDQPAQDVSLLPQPPPDAVPAPPVAEPALATPIDVATASSEDSDVVYAAPQAFAGTEVSTNSASNDYTGDFSFAAIITWLFASAIMMSIFFGKKLGKKTKSYNDSDPEPLNMSAVANEFLRPRWIGLIIIHATAIYSIFYLAVLKHTDVGFWKTCLIYYVIWVVFMHVAILLIMLRSSIMLRNDSRHLRWLRLAVLRRDLRPAIFVFPLPFLWLYILLLKRRLNHLRNDVYDCPHCSQPMHKLDEATEDTYLDKGQILEEKLQSVDYDVWRCESCNTQTVLNYTNMRSSLADCPSCKHKTFRCDKILTKKHATTSSEGWGIKEYTCVFCSYSHDYQFVIPKVSSSSSSSSSSGSSSSSSSSSSWGGGSSGGGGASSSW</sequence>
<feature type="region of interest" description="Disordered" evidence="1">
    <location>
        <begin position="524"/>
        <end position="560"/>
    </location>
</feature>
<dbReference type="InterPro" id="IPR007621">
    <property type="entry name" value="TPM_dom"/>
</dbReference>
<evidence type="ECO:0000259" key="4">
    <source>
        <dbReference type="Pfam" id="PF04536"/>
    </source>
</evidence>
<evidence type="ECO:0000256" key="3">
    <source>
        <dbReference type="SAM" id="SignalP"/>
    </source>
</evidence>
<feature type="chain" id="PRO_5011520578" description="TPM domain-containing protein" evidence="3">
    <location>
        <begin position="23"/>
        <end position="560"/>
    </location>
</feature>
<dbReference type="Pfam" id="PF04536">
    <property type="entry name" value="TPM_phosphatase"/>
    <property type="match status" value="1"/>
</dbReference>
<protein>
    <recommendedName>
        <fullName evidence="4">TPM domain-containing protein</fullName>
    </recommendedName>
</protein>
<dbReference type="Proteomes" id="UP000199310">
    <property type="component" value="Unassembled WGS sequence"/>
</dbReference>
<evidence type="ECO:0000313" key="5">
    <source>
        <dbReference type="EMBL" id="SEW56256.1"/>
    </source>
</evidence>
<reference evidence="6" key="1">
    <citation type="submission" date="2016-10" db="EMBL/GenBank/DDBJ databases">
        <authorList>
            <person name="Varghese N."/>
            <person name="Submissions S."/>
        </authorList>
    </citation>
    <scope>NUCLEOTIDE SEQUENCE [LARGE SCALE GENOMIC DNA]</scope>
    <source>
        <strain evidence="6">DSM 3695</strain>
    </source>
</reference>
<dbReference type="AlphaFoldDB" id="A0A1I0SDF4"/>
<dbReference type="Gene3D" id="3.10.310.50">
    <property type="match status" value="1"/>
</dbReference>
<dbReference type="RefSeq" id="WP_089903649.1">
    <property type="nucleotide sequence ID" value="NZ_FOJG01000002.1"/>
</dbReference>
<keyword evidence="3" id="KW-0732">Signal</keyword>